<dbReference type="InterPro" id="IPR044575">
    <property type="entry name" value="RAY1-like"/>
</dbReference>
<evidence type="ECO:0000313" key="4">
    <source>
        <dbReference type="EMBL" id="OSX68563.1"/>
    </source>
</evidence>
<feature type="region of interest" description="Disordered" evidence="1">
    <location>
        <begin position="247"/>
        <end position="274"/>
    </location>
</feature>
<feature type="domain" description="Nucleotide-diphospho-sugar transferase" evidence="3">
    <location>
        <begin position="89"/>
        <end position="219"/>
    </location>
</feature>
<keyword evidence="2" id="KW-0732">Signal</keyword>
<dbReference type="InterPro" id="IPR005069">
    <property type="entry name" value="Nucl-diP-sugar_transferase"/>
</dbReference>
<dbReference type="PANTHER" id="PTHR47483:SF1">
    <property type="entry name" value="BETA-ARABINOFURANOSYLTRANSFERASE RAY1"/>
    <property type="match status" value="1"/>
</dbReference>
<dbReference type="GO" id="GO:0016757">
    <property type="term" value="F:glycosyltransferase activity"/>
    <property type="evidence" value="ECO:0007669"/>
    <property type="project" value="InterPro"/>
</dbReference>
<keyword evidence="5" id="KW-1185">Reference proteome</keyword>
<evidence type="ECO:0000259" key="3">
    <source>
        <dbReference type="Pfam" id="PF03407"/>
    </source>
</evidence>
<gene>
    <name evidence="4" type="ORF">BU14_2576s0001</name>
</gene>
<dbReference type="PANTHER" id="PTHR47483">
    <property type="entry name" value="BETA-ARABINOFURANOSYLTRANSFERASE RAY1"/>
    <property type="match status" value="1"/>
</dbReference>
<dbReference type="Proteomes" id="UP000218209">
    <property type="component" value="Unassembled WGS sequence"/>
</dbReference>
<evidence type="ECO:0000256" key="1">
    <source>
        <dbReference type="SAM" id="MobiDB-lite"/>
    </source>
</evidence>
<reference evidence="4 5" key="1">
    <citation type="submission" date="2017-03" db="EMBL/GenBank/DDBJ databases">
        <title>WGS assembly of Porphyra umbilicalis.</title>
        <authorList>
            <person name="Brawley S.H."/>
            <person name="Blouin N.A."/>
            <person name="Ficko-Blean E."/>
            <person name="Wheeler G.L."/>
            <person name="Lohr M."/>
            <person name="Goodson H.V."/>
            <person name="Jenkins J.W."/>
            <person name="Blaby-Haas C.E."/>
            <person name="Helliwell K.E."/>
            <person name="Chan C."/>
            <person name="Marriage T."/>
            <person name="Bhattacharya D."/>
            <person name="Klein A.S."/>
            <person name="Badis Y."/>
            <person name="Brodie J."/>
            <person name="Cao Y."/>
            <person name="Collen J."/>
            <person name="Dittami S.M."/>
            <person name="Gachon C.M."/>
            <person name="Green B.R."/>
            <person name="Karpowicz S."/>
            <person name="Kim J.W."/>
            <person name="Kudahl U."/>
            <person name="Lin S."/>
            <person name="Michel G."/>
            <person name="Mittag M."/>
            <person name="Olson B.J."/>
            <person name="Pangilinan J."/>
            <person name="Peng Y."/>
            <person name="Qiu H."/>
            <person name="Shu S."/>
            <person name="Singer J.T."/>
            <person name="Smith A.G."/>
            <person name="Sprecher B.N."/>
            <person name="Wagner V."/>
            <person name="Wang W."/>
            <person name="Wang Z.-Y."/>
            <person name="Yan J."/>
            <person name="Yarish C."/>
            <person name="Zoeuner-Riek S."/>
            <person name="Zhuang Y."/>
            <person name="Zou Y."/>
            <person name="Lindquist E.A."/>
            <person name="Grimwood J."/>
            <person name="Barry K."/>
            <person name="Rokhsar D.S."/>
            <person name="Schmutz J."/>
            <person name="Stiller J.W."/>
            <person name="Grossman A.R."/>
            <person name="Prochnik S.E."/>
        </authorList>
    </citation>
    <scope>NUCLEOTIDE SEQUENCE [LARGE SCALE GENOMIC DNA]</scope>
    <source>
        <strain evidence="4">4086291</strain>
    </source>
</reference>
<dbReference type="EMBL" id="KV920360">
    <property type="protein sequence ID" value="OSX68563.1"/>
    <property type="molecule type" value="Genomic_DNA"/>
</dbReference>
<name>A0A1X6NJN4_PORUM</name>
<dbReference type="OrthoDB" id="540503at2759"/>
<proteinExistence type="predicted"/>
<accession>A0A1X6NJN4</accession>
<evidence type="ECO:0000313" key="5">
    <source>
        <dbReference type="Proteomes" id="UP000218209"/>
    </source>
</evidence>
<sequence length="384" mass="38275">MEHLPGGGAAAAATPFGLPMLLPALLDIVTARHAAAAAASAAARAAAGLPVAPPSPTRGRPLILTMVNSNQRQLLLNWMCNQRRLRTSDSVIIAALDDEMYHFAVTRGLPVYLEDTLYHSPAEEASAETAGASTRSLPLLLALRLRLINRLLAAGHDVLYSDPDVVWLSDLATLVPLTTAPFVDVALASDAPVGAAANAPASLSAAVVYARARPRSIAALAAAGGGPTPPTSASAAAAALHAALCGPSGERRSPDGHSCGSVPGGTSPGGAPNDATVRAAVLRGVVSAAAEPGVWARPAVAAAAVAAGGPPGVGVGVASLTAESTAGEVEAAGLGGDGEPPLLAVHVNTPGGGRADKLARLRAAGLSFVDEELELCSYAPRGRE</sequence>
<dbReference type="AlphaFoldDB" id="A0A1X6NJN4"/>
<organism evidence="4 5">
    <name type="scientific">Porphyra umbilicalis</name>
    <name type="common">Purple laver</name>
    <name type="synonym">Red alga</name>
    <dbReference type="NCBI Taxonomy" id="2786"/>
    <lineage>
        <taxon>Eukaryota</taxon>
        <taxon>Rhodophyta</taxon>
        <taxon>Bangiophyceae</taxon>
        <taxon>Bangiales</taxon>
        <taxon>Bangiaceae</taxon>
        <taxon>Porphyra</taxon>
    </lineage>
</organism>
<dbReference type="Pfam" id="PF03407">
    <property type="entry name" value="Nucleotid_trans"/>
    <property type="match status" value="1"/>
</dbReference>
<evidence type="ECO:0000256" key="2">
    <source>
        <dbReference type="SAM" id="SignalP"/>
    </source>
</evidence>
<protein>
    <recommendedName>
        <fullName evidence="3">Nucleotide-diphospho-sugar transferase domain-containing protein</fullName>
    </recommendedName>
</protein>
<feature type="signal peptide" evidence="2">
    <location>
        <begin position="1"/>
        <end position="31"/>
    </location>
</feature>
<feature type="chain" id="PRO_5012371943" description="Nucleotide-diphospho-sugar transferase domain-containing protein" evidence="2">
    <location>
        <begin position="32"/>
        <end position="384"/>
    </location>
</feature>